<dbReference type="Gene3D" id="3.30.530.20">
    <property type="match status" value="1"/>
</dbReference>
<sequence>MPASRSRRRRGGGSMQRPVLHSVSVSQDYVLPLGEVFDSWLRPEALSQWLRMEAEPPSGVEIDRRVGGAFEIRLKCAGDEVPLRGAYLEIDRPSRLMFTWISPGTDQRESIVTLDLQPQGQGTRLTLTHDGLPSAQHAQEHVEVWTALLPRIGG</sequence>
<dbReference type="AlphaFoldDB" id="A0A2S5TK88"/>
<protein>
    <recommendedName>
        <fullName evidence="2">Activator of Hsp90 ATPase homologue 1/2-like C-terminal domain-containing protein</fullName>
    </recommendedName>
</protein>
<reference evidence="3 4" key="1">
    <citation type="submission" date="2018-02" db="EMBL/GenBank/DDBJ databases">
        <title>Genome sequencing of Solimonas sp. HR-BB.</title>
        <authorList>
            <person name="Lee Y."/>
            <person name="Jeon C.O."/>
        </authorList>
    </citation>
    <scope>NUCLEOTIDE SEQUENCE [LARGE SCALE GENOMIC DNA]</scope>
    <source>
        <strain evidence="3 4">HR-BB</strain>
    </source>
</reference>
<dbReference type="Pfam" id="PF08327">
    <property type="entry name" value="AHSA1"/>
    <property type="match status" value="1"/>
</dbReference>
<dbReference type="SUPFAM" id="SSF55961">
    <property type="entry name" value="Bet v1-like"/>
    <property type="match status" value="1"/>
</dbReference>
<evidence type="ECO:0000313" key="3">
    <source>
        <dbReference type="EMBL" id="PPE75395.1"/>
    </source>
</evidence>
<keyword evidence="4" id="KW-1185">Reference proteome</keyword>
<accession>A0A2S5TK88</accession>
<evidence type="ECO:0000259" key="2">
    <source>
        <dbReference type="Pfam" id="PF08327"/>
    </source>
</evidence>
<dbReference type="InterPro" id="IPR023393">
    <property type="entry name" value="START-like_dom_sf"/>
</dbReference>
<organism evidence="3 4">
    <name type="scientific">Solimonas fluminis</name>
    <dbReference type="NCBI Taxonomy" id="2086571"/>
    <lineage>
        <taxon>Bacteria</taxon>
        <taxon>Pseudomonadati</taxon>
        <taxon>Pseudomonadota</taxon>
        <taxon>Gammaproteobacteria</taxon>
        <taxon>Nevskiales</taxon>
        <taxon>Nevskiaceae</taxon>
        <taxon>Solimonas</taxon>
    </lineage>
</organism>
<comment type="similarity">
    <text evidence="1">Belongs to the AHA1 family.</text>
</comment>
<evidence type="ECO:0000313" key="4">
    <source>
        <dbReference type="Proteomes" id="UP000238220"/>
    </source>
</evidence>
<dbReference type="CDD" id="cd07814">
    <property type="entry name" value="SRPBCC_CalC_Aha1-like"/>
    <property type="match status" value="1"/>
</dbReference>
<comment type="caution">
    <text evidence="3">The sequence shown here is derived from an EMBL/GenBank/DDBJ whole genome shotgun (WGS) entry which is preliminary data.</text>
</comment>
<proteinExistence type="inferred from homology"/>
<dbReference type="OrthoDB" id="9805228at2"/>
<dbReference type="Proteomes" id="UP000238220">
    <property type="component" value="Unassembled WGS sequence"/>
</dbReference>
<gene>
    <name evidence="3" type="ORF">C3942_00410</name>
</gene>
<dbReference type="InterPro" id="IPR013538">
    <property type="entry name" value="ASHA1/2-like_C"/>
</dbReference>
<feature type="domain" description="Activator of Hsp90 ATPase homologue 1/2-like C-terminal" evidence="2">
    <location>
        <begin position="32"/>
        <end position="150"/>
    </location>
</feature>
<dbReference type="EMBL" id="PSNW01000001">
    <property type="protein sequence ID" value="PPE75395.1"/>
    <property type="molecule type" value="Genomic_DNA"/>
</dbReference>
<evidence type="ECO:0000256" key="1">
    <source>
        <dbReference type="ARBA" id="ARBA00006817"/>
    </source>
</evidence>
<name>A0A2S5TK88_9GAMM</name>